<proteinExistence type="inferred from homology"/>
<gene>
    <name evidence="3" type="ORF">K7J14_07965</name>
</gene>
<evidence type="ECO:0000313" key="3">
    <source>
        <dbReference type="EMBL" id="MCD1654639.1"/>
    </source>
</evidence>
<keyword evidence="1 3" id="KW-0032">Aminotransferase</keyword>
<keyword evidence="1 3" id="KW-0808">Transferase</keyword>
<dbReference type="EC" id="2.6.1.-" evidence="1"/>
<reference evidence="3" key="1">
    <citation type="submission" date="2021-08" db="EMBL/GenBank/DDBJ databases">
        <title>Comparative analyses of Brucepasteria parasyntrophica and Teretinema zuelzerae.</title>
        <authorList>
            <person name="Song Y."/>
            <person name="Brune A."/>
        </authorList>
    </citation>
    <scope>NUCLEOTIDE SEQUENCE</scope>
    <source>
        <strain evidence="3">DSM 1903</strain>
    </source>
</reference>
<evidence type="ECO:0000259" key="2">
    <source>
        <dbReference type="Pfam" id="PF00155"/>
    </source>
</evidence>
<feature type="domain" description="Aminotransferase class I/classII large" evidence="2">
    <location>
        <begin position="35"/>
        <end position="383"/>
    </location>
</feature>
<dbReference type="EMBL" id="JAINWA010000003">
    <property type="protein sequence ID" value="MCD1654639.1"/>
    <property type="molecule type" value="Genomic_DNA"/>
</dbReference>
<comment type="caution">
    <text evidence="3">The sequence shown here is derived from an EMBL/GenBank/DDBJ whole genome shotgun (WGS) entry which is preliminary data.</text>
</comment>
<keyword evidence="4" id="KW-1185">Reference proteome</keyword>
<evidence type="ECO:0000256" key="1">
    <source>
        <dbReference type="RuleBase" id="RU000481"/>
    </source>
</evidence>
<dbReference type="InterPro" id="IPR004839">
    <property type="entry name" value="Aminotransferase_I/II_large"/>
</dbReference>
<dbReference type="NCBIfam" id="NF005305">
    <property type="entry name" value="PRK06836.1"/>
    <property type="match status" value="1"/>
</dbReference>
<protein>
    <recommendedName>
        <fullName evidence="1">Aminotransferase</fullName>
        <ecNumber evidence="1">2.6.1.-</ecNumber>
    </recommendedName>
</protein>
<accession>A0AAE3EH64</accession>
<dbReference type="AlphaFoldDB" id="A0AAE3EH64"/>
<comment type="cofactor">
    <cofactor evidence="1">
        <name>pyridoxal 5'-phosphate</name>
        <dbReference type="ChEBI" id="CHEBI:597326"/>
    </cofactor>
</comment>
<dbReference type="InterPro" id="IPR015421">
    <property type="entry name" value="PyrdxlP-dep_Trfase_major"/>
</dbReference>
<dbReference type="Pfam" id="PF00155">
    <property type="entry name" value="Aminotran_1_2"/>
    <property type="match status" value="1"/>
</dbReference>
<dbReference type="PROSITE" id="PS00105">
    <property type="entry name" value="AA_TRANSFER_CLASS_1"/>
    <property type="match status" value="1"/>
</dbReference>
<organism evidence="3 4">
    <name type="scientific">Teretinema zuelzerae</name>
    <dbReference type="NCBI Taxonomy" id="156"/>
    <lineage>
        <taxon>Bacteria</taxon>
        <taxon>Pseudomonadati</taxon>
        <taxon>Spirochaetota</taxon>
        <taxon>Spirochaetia</taxon>
        <taxon>Spirochaetales</taxon>
        <taxon>Treponemataceae</taxon>
        <taxon>Teretinema</taxon>
    </lineage>
</organism>
<dbReference type="Proteomes" id="UP001198163">
    <property type="component" value="Unassembled WGS sequence"/>
</dbReference>
<dbReference type="PANTHER" id="PTHR42691:SF1">
    <property type="entry name" value="ASPARTATE AMINOTRANSFERASE YHDR-RELATED"/>
    <property type="match status" value="1"/>
</dbReference>
<name>A0AAE3EH64_9SPIR</name>
<dbReference type="InterPro" id="IPR015424">
    <property type="entry name" value="PyrdxlP-dep_Trfase"/>
</dbReference>
<dbReference type="PANTHER" id="PTHR42691">
    <property type="entry name" value="ASPARTATE AMINOTRANSFERASE YHDR-RELATED"/>
    <property type="match status" value="1"/>
</dbReference>
<dbReference type="GO" id="GO:0008483">
    <property type="term" value="F:transaminase activity"/>
    <property type="evidence" value="ECO:0007669"/>
    <property type="project" value="UniProtKB-KW"/>
</dbReference>
<dbReference type="RefSeq" id="WP_230755074.1">
    <property type="nucleotide sequence ID" value="NZ_JAINWA010000003.1"/>
</dbReference>
<dbReference type="SUPFAM" id="SSF53383">
    <property type="entry name" value="PLP-dependent transferases"/>
    <property type="match status" value="1"/>
</dbReference>
<evidence type="ECO:0000313" key="4">
    <source>
        <dbReference type="Proteomes" id="UP001198163"/>
    </source>
</evidence>
<dbReference type="InterPro" id="IPR004838">
    <property type="entry name" value="NHTrfase_class1_PyrdxlP-BS"/>
</dbReference>
<sequence>MPVAPSIKESMASSSFIRKMFEEGIQLKAQYGADNVYDFSIGNPDLEPPAKVHAVLAEIAASPEKGLHAYMPNPGYKETREAMAKKTSAEQGVPVDFSHIVMAVGAAGAMNSVFKAVLSPGDEVAVPAPFFAEYTHYARNHGASLKQIPTKEDFSLDFDAIASALTEKTSVFIINSPNNPTGKIYTAAEIAGLAAVLESHRVKTGKTVVLVADEPYRDIVYDNRAVSPVFPHWPATVVVTSFAKNLSLPGERIGFAAVNPACPDAKDMLDAIIFSTRVLGFVNAPAIFQRVVAKCWNEPVDYSLYAARREKLAAVLDAAGIEYFLPEGAFYLFCKVPAPREAAHTAGSDGEFCDHMKKHRILGVPGTGFGKKGWFRLAFCAPMRSIELSAEAFKAARASW</sequence>
<comment type="similarity">
    <text evidence="1">Belongs to the class-I pyridoxal-phosphate-dependent aminotransferase family.</text>
</comment>
<dbReference type="GO" id="GO:0030170">
    <property type="term" value="F:pyridoxal phosphate binding"/>
    <property type="evidence" value="ECO:0007669"/>
    <property type="project" value="InterPro"/>
</dbReference>
<dbReference type="CDD" id="cd00609">
    <property type="entry name" value="AAT_like"/>
    <property type="match status" value="1"/>
</dbReference>
<dbReference type="Gene3D" id="3.40.640.10">
    <property type="entry name" value="Type I PLP-dependent aspartate aminotransferase-like (Major domain)"/>
    <property type="match status" value="1"/>
</dbReference>